<feature type="binding site" evidence="13">
    <location>
        <position position="172"/>
    </location>
    <ligand>
        <name>molybdate</name>
        <dbReference type="ChEBI" id="CHEBI:36264"/>
    </ligand>
</feature>
<evidence type="ECO:0000256" key="4">
    <source>
        <dbReference type="ARBA" id="ARBA00022475"/>
    </source>
</evidence>
<dbReference type="InterPro" id="IPR050682">
    <property type="entry name" value="ModA/WtpA"/>
</dbReference>
<dbReference type="AlphaFoldDB" id="Q165A6"/>
<evidence type="ECO:0000256" key="9">
    <source>
        <dbReference type="ARBA" id="ARBA00056002"/>
    </source>
</evidence>
<dbReference type="Pfam" id="PF13531">
    <property type="entry name" value="SBP_bac_11"/>
    <property type="match status" value="1"/>
</dbReference>
<dbReference type="HOGENOM" id="CLU_065520_3_0_5"/>
<evidence type="ECO:0000256" key="11">
    <source>
        <dbReference type="ARBA" id="ARBA00073171"/>
    </source>
</evidence>
<dbReference type="GO" id="GO:0046872">
    <property type="term" value="F:metal ion binding"/>
    <property type="evidence" value="ECO:0007669"/>
    <property type="project" value="UniProtKB-KW"/>
</dbReference>
<proteinExistence type="inferred from homology"/>
<evidence type="ECO:0000256" key="10">
    <source>
        <dbReference type="ARBA" id="ARBA00062515"/>
    </source>
</evidence>
<evidence type="ECO:0000256" key="12">
    <source>
        <dbReference type="ARBA" id="ARBA00078141"/>
    </source>
</evidence>
<evidence type="ECO:0000313" key="14">
    <source>
        <dbReference type="EMBL" id="ABG32437.1"/>
    </source>
</evidence>
<evidence type="ECO:0000256" key="3">
    <source>
        <dbReference type="ARBA" id="ARBA00022448"/>
    </source>
</evidence>
<dbReference type="InterPro" id="IPR005950">
    <property type="entry name" value="ModA"/>
</dbReference>
<keyword evidence="15" id="KW-1185">Reference proteome</keyword>
<dbReference type="EMBL" id="CP000362">
    <property type="protein sequence ID" value="ABG32437.1"/>
    <property type="molecule type" value="Genomic_DNA"/>
</dbReference>
<feature type="binding site" evidence="13">
    <location>
        <position position="199"/>
    </location>
    <ligand>
        <name>molybdate</name>
        <dbReference type="ChEBI" id="CHEBI:36264"/>
    </ligand>
</feature>
<dbReference type="STRING" id="375451.RD1_2913"/>
<keyword evidence="6" id="KW-0732">Signal</keyword>
<accession>Q165A6</accession>
<dbReference type="GO" id="GO:0005886">
    <property type="term" value="C:plasma membrane"/>
    <property type="evidence" value="ECO:0007669"/>
    <property type="project" value="UniProtKB-SubCell"/>
</dbReference>
<evidence type="ECO:0000313" key="15">
    <source>
        <dbReference type="Proteomes" id="UP000007029"/>
    </source>
</evidence>
<evidence type="ECO:0000256" key="6">
    <source>
        <dbReference type="ARBA" id="ARBA00022729"/>
    </source>
</evidence>
<dbReference type="GO" id="GO:0030288">
    <property type="term" value="C:outer membrane-bounded periplasmic space"/>
    <property type="evidence" value="ECO:0007669"/>
    <property type="project" value="TreeGrafter"/>
</dbReference>
<dbReference type="Proteomes" id="UP000007029">
    <property type="component" value="Chromosome"/>
</dbReference>
<keyword evidence="5 13" id="KW-0479">Metal-binding</keyword>
<dbReference type="PANTHER" id="PTHR30632">
    <property type="entry name" value="MOLYBDATE-BINDING PERIPLASMIC PROTEIN"/>
    <property type="match status" value="1"/>
</dbReference>
<dbReference type="PIRSF" id="PIRSF004846">
    <property type="entry name" value="ModA"/>
    <property type="match status" value="1"/>
</dbReference>
<keyword evidence="3" id="KW-0813">Transport</keyword>
<name>Q165A6_ROSDO</name>
<evidence type="ECO:0000256" key="5">
    <source>
        <dbReference type="ARBA" id="ARBA00022723"/>
    </source>
</evidence>
<feature type="binding site" evidence="13">
    <location>
        <position position="217"/>
    </location>
    <ligand>
        <name>molybdate</name>
        <dbReference type="ChEBI" id="CHEBI:36264"/>
    </ligand>
</feature>
<evidence type="ECO:0000256" key="13">
    <source>
        <dbReference type="PIRSR" id="PIRSR004846-1"/>
    </source>
</evidence>
<comment type="function">
    <text evidence="9">Involved in the transport of molybdenum into the cell. Part of the binding-protein-dependent transport system ModABCD.</text>
</comment>
<comment type="subunit">
    <text evidence="10">The complex is composed of two ATP-binding proteins (ModC), two transmembrane proteins (ModB) and a solute-binding protein (ModA).</text>
</comment>
<organism evidence="14 15">
    <name type="scientific">Roseobacter denitrificans (strain ATCC 33942 / OCh 114)</name>
    <name type="common">Erythrobacter sp. (strain OCh 114)</name>
    <name type="synonym">Roseobacter denitrificans</name>
    <dbReference type="NCBI Taxonomy" id="375451"/>
    <lineage>
        <taxon>Bacteria</taxon>
        <taxon>Pseudomonadati</taxon>
        <taxon>Pseudomonadota</taxon>
        <taxon>Alphaproteobacteria</taxon>
        <taxon>Rhodobacterales</taxon>
        <taxon>Roseobacteraceae</taxon>
        <taxon>Roseobacter</taxon>
    </lineage>
</organism>
<dbReference type="PANTHER" id="PTHR30632:SF17">
    <property type="entry name" value="MOLYBDATE-BINDING PROTEIN MODA"/>
    <property type="match status" value="1"/>
</dbReference>
<dbReference type="SUPFAM" id="SSF53850">
    <property type="entry name" value="Periplasmic binding protein-like II"/>
    <property type="match status" value="1"/>
</dbReference>
<comment type="subcellular location">
    <subcellularLocation>
        <location evidence="1">Cell membrane</location>
    </subcellularLocation>
</comment>
<protein>
    <recommendedName>
        <fullName evidence="11">Molybdate-binding protein ModA</fullName>
    </recommendedName>
    <alternativeName>
        <fullName evidence="12">Molybdate/tungstate-binding protein ModA</fullName>
    </alternativeName>
</protein>
<dbReference type="eggNOG" id="COG0725">
    <property type="taxonomic scope" value="Bacteria"/>
</dbReference>
<evidence type="ECO:0000256" key="2">
    <source>
        <dbReference type="ARBA" id="ARBA00009175"/>
    </source>
</evidence>
<sequence>MTPIVPPQRGKPLAPRLSLRDNGPMSDVLRRILFILASVLCATACLPAAAGQITVFAAASLKEAIDEISADFTRATGVEVAASYAGSSALARQIEFGAPADVFLSASTEWMDHLEHNNRIEPTTRFDLVGNRLVLIGPAAQTAAFEISANTNLLHMLAGGRLAMALTDAVPAGIYGKTALQRLGLWEGVAPMVAQTDNVRAALSLVSLGAAPLGIVYATDAQADQNVSLRATFPPHTHPPIIYPVALVKGAKSPQAQAFLDYLTGDAADKVFADLGFLVGAE</sequence>
<dbReference type="GO" id="GO:0015689">
    <property type="term" value="P:molybdate ion transport"/>
    <property type="evidence" value="ECO:0007669"/>
    <property type="project" value="InterPro"/>
</dbReference>
<feature type="binding site" evidence="13">
    <location>
        <position position="60"/>
    </location>
    <ligand>
        <name>molybdate</name>
        <dbReference type="ChEBI" id="CHEBI:36264"/>
    </ligand>
</feature>
<keyword evidence="8" id="KW-0826">Tungsten</keyword>
<dbReference type="KEGG" id="rde:RD1_2913"/>
<keyword evidence="13" id="KW-0500">Molybdenum</keyword>
<evidence type="ECO:0000256" key="8">
    <source>
        <dbReference type="ARBA" id="ARBA00023245"/>
    </source>
</evidence>
<feature type="binding site" evidence="13">
    <location>
        <position position="87"/>
    </location>
    <ligand>
        <name>molybdate</name>
        <dbReference type="ChEBI" id="CHEBI:36264"/>
    </ligand>
</feature>
<dbReference type="FunFam" id="3.40.190.10:FF:000030">
    <property type="entry name" value="Molybdate ABC transporter substrate-binding protein"/>
    <property type="match status" value="1"/>
</dbReference>
<dbReference type="NCBIfam" id="NF007958">
    <property type="entry name" value="PRK10677.1"/>
    <property type="match status" value="1"/>
</dbReference>
<dbReference type="GO" id="GO:0030973">
    <property type="term" value="F:molybdate ion binding"/>
    <property type="evidence" value="ECO:0007669"/>
    <property type="project" value="TreeGrafter"/>
</dbReference>
<keyword evidence="7" id="KW-0472">Membrane</keyword>
<reference evidence="14 15" key="1">
    <citation type="journal article" date="2007" name="J. Bacteriol.">
        <title>The complete genome sequence of Roseobacter denitrificans reveals a mixotrophic rather than photosynthetic metabolism.</title>
        <authorList>
            <person name="Swingley W.D."/>
            <person name="Sadekar S."/>
            <person name="Mastrian S.D."/>
            <person name="Matthies H.J."/>
            <person name="Hao J."/>
            <person name="Ramos H."/>
            <person name="Acharya C.R."/>
            <person name="Conrad A.L."/>
            <person name="Taylor H.L."/>
            <person name="Dejesa L.C."/>
            <person name="Shah M.K."/>
            <person name="O'huallachain M.E."/>
            <person name="Lince M.T."/>
            <person name="Blankenship R.E."/>
            <person name="Beatty J.T."/>
            <person name="Touchman J.W."/>
        </authorList>
    </citation>
    <scope>NUCLEOTIDE SEQUENCE [LARGE SCALE GENOMIC DNA]</scope>
    <source>
        <strain evidence="15">ATCC 33942 / OCh 114</strain>
    </source>
</reference>
<evidence type="ECO:0000256" key="1">
    <source>
        <dbReference type="ARBA" id="ARBA00004236"/>
    </source>
</evidence>
<comment type="similarity">
    <text evidence="2">Belongs to the bacterial solute-binding protein ModA family.</text>
</comment>
<evidence type="ECO:0000256" key="7">
    <source>
        <dbReference type="ARBA" id="ARBA00023136"/>
    </source>
</evidence>
<dbReference type="NCBIfam" id="TIGR01256">
    <property type="entry name" value="modA"/>
    <property type="match status" value="1"/>
</dbReference>
<gene>
    <name evidence="14" type="primary">modA</name>
    <name evidence="14" type="ordered locus">RD1_2913</name>
</gene>
<keyword evidence="4" id="KW-1003">Cell membrane</keyword>
<dbReference type="Gene3D" id="3.40.190.10">
    <property type="entry name" value="Periplasmic binding protein-like II"/>
    <property type="match status" value="2"/>
</dbReference>